<dbReference type="SUPFAM" id="SSF50182">
    <property type="entry name" value="Sm-like ribonucleoproteins"/>
    <property type="match status" value="1"/>
</dbReference>
<dbReference type="PANTHER" id="PTHR30221">
    <property type="entry name" value="SMALL-CONDUCTANCE MECHANOSENSITIVE CHANNEL"/>
    <property type="match status" value="1"/>
</dbReference>
<organism evidence="7 8">
    <name type="scientific">Pseudobowmanella zhangzhouensis</name>
    <dbReference type="NCBI Taxonomy" id="1537679"/>
    <lineage>
        <taxon>Bacteria</taxon>
        <taxon>Pseudomonadati</taxon>
        <taxon>Pseudomonadota</taxon>
        <taxon>Gammaproteobacteria</taxon>
        <taxon>Alteromonadales</taxon>
        <taxon>Alteromonadaceae</taxon>
    </lineage>
</organism>
<comment type="caution">
    <text evidence="7">The sequence shown here is derived from an EMBL/GenBank/DDBJ whole genome shotgun (WGS) entry which is preliminary data.</text>
</comment>
<evidence type="ECO:0000256" key="2">
    <source>
        <dbReference type="ARBA" id="ARBA00022692"/>
    </source>
</evidence>
<dbReference type="EMBL" id="JBHSUS010000001">
    <property type="protein sequence ID" value="MFC6440210.1"/>
    <property type="molecule type" value="Genomic_DNA"/>
</dbReference>
<feature type="transmembrane region" description="Helical" evidence="5">
    <location>
        <begin position="47"/>
        <end position="66"/>
    </location>
</feature>
<dbReference type="InterPro" id="IPR023408">
    <property type="entry name" value="MscS_beta-dom_sf"/>
</dbReference>
<evidence type="ECO:0000256" key="5">
    <source>
        <dbReference type="RuleBase" id="RU369025"/>
    </source>
</evidence>
<evidence type="ECO:0000256" key="4">
    <source>
        <dbReference type="ARBA" id="ARBA00023136"/>
    </source>
</evidence>
<dbReference type="Pfam" id="PF00924">
    <property type="entry name" value="MS_channel_2nd"/>
    <property type="match status" value="1"/>
</dbReference>
<dbReference type="InterPro" id="IPR045275">
    <property type="entry name" value="MscS_archaea/bacteria_type"/>
</dbReference>
<evidence type="ECO:0000313" key="8">
    <source>
        <dbReference type="Proteomes" id="UP001596364"/>
    </source>
</evidence>
<reference evidence="8" key="1">
    <citation type="journal article" date="2019" name="Int. J. Syst. Evol. Microbiol.">
        <title>The Global Catalogue of Microorganisms (GCM) 10K type strain sequencing project: providing services to taxonomists for standard genome sequencing and annotation.</title>
        <authorList>
            <consortium name="The Broad Institute Genomics Platform"/>
            <consortium name="The Broad Institute Genome Sequencing Center for Infectious Disease"/>
            <person name="Wu L."/>
            <person name="Ma J."/>
        </authorList>
    </citation>
    <scope>NUCLEOTIDE SEQUENCE [LARGE SCALE GENOMIC DNA]</scope>
    <source>
        <strain evidence="8">CGMCC 1.16031</strain>
    </source>
</reference>
<keyword evidence="3 5" id="KW-1133">Transmembrane helix</keyword>
<comment type="similarity">
    <text evidence="5">Belongs to the MscS (TC 1.A.23) family.</text>
</comment>
<comment type="subcellular location">
    <subcellularLocation>
        <location evidence="5">Cell inner membrane</location>
        <topology evidence="5">Multi-pass membrane protein</topology>
    </subcellularLocation>
    <subcellularLocation>
        <location evidence="1">Membrane</location>
    </subcellularLocation>
</comment>
<gene>
    <name evidence="7" type="ORF">ACFP85_08630</name>
</gene>
<keyword evidence="5" id="KW-0813">Transport</keyword>
<accession>A0ABW1XN31</accession>
<evidence type="ECO:0000313" key="7">
    <source>
        <dbReference type="EMBL" id="MFC6440210.1"/>
    </source>
</evidence>
<dbReference type="RefSeq" id="WP_131258016.1">
    <property type="nucleotide sequence ID" value="NZ_JBHSUS010000001.1"/>
</dbReference>
<keyword evidence="8" id="KW-1185">Reference proteome</keyword>
<keyword evidence="4 5" id="KW-0472">Membrane</keyword>
<evidence type="ECO:0000256" key="1">
    <source>
        <dbReference type="ARBA" id="ARBA00004370"/>
    </source>
</evidence>
<evidence type="ECO:0000256" key="3">
    <source>
        <dbReference type="ARBA" id="ARBA00022989"/>
    </source>
</evidence>
<protein>
    <recommendedName>
        <fullName evidence="5">Small-conductance mechanosensitive channel</fullName>
    </recommendedName>
</protein>
<dbReference type="PANTHER" id="PTHR30221:SF8">
    <property type="entry name" value="SMALL-CONDUCTANCE MECHANOSENSITIVE CHANNEL"/>
    <property type="match status" value="1"/>
</dbReference>
<feature type="transmembrane region" description="Helical" evidence="5">
    <location>
        <begin position="78"/>
        <end position="104"/>
    </location>
</feature>
<dbReference type="InterPro" id="IPR006685">
    <property type="entry name" value="MscS_channel_2nd"/>
</dbReference>
<keyword evidence="5" id="KW-1003">Cell membrane</keyword>
<comment type="caution">
    <text evidence="5">Lacks conserved residue(s) required for the propagation of feature annotation.</text>
</comment>
<evidence type="ECO:0000259" key="6">
    <source>
        <dbReference type="Pfam" id="PF00924"/>
    </source>
</evidence>
<dbReference type="Gene3D" id="2.30.30.60">
    <property type="match status" value="1"/>
</dbReference>
<sequence length="185" mass="20968">MSSTDWFLLLLLLLVYVITRSWIVDAIERIAISKNTPMQRKLMIRQIMHVAHSALFIFLASVILGIDYGKFVVFMSSAFAILGVALFAQWSILSNLTAGVVIFFKFPYRIGDRIRIVNKDFDLTGMIEEITSFHVLIRHANGELITYPNNLILQTPVIKLSNTPDSTLQLNPADNEKKRPAIESD</sequence>
<keyword evidence="5" id="KW-0406">Ion transport</keyword>
<comment type="function">
    <text evidence="5">Mechanosensitive channel that participates in the regulation of osmotic pressure changes within the cell, opening in response to stretch forces in the membrane lipid bilayer, without the need for other proteins. Contributes to normal resistance to hypoosmotic shock. Forms an ion channel of 1.0 nanosiemens conductance with a slight preference for anions.</text>
</comment>
<dbReference type="InterPro" id="IPR010920">
    <property type="entry name" value="LSM_dom_sf"/>
</dbReference>
<feature type="transmembrane region" description="Helical" evidence="5">
    <location>
        <begin position="6"/>
        <end position="27"/>
    </location>
</feature>
<keyword evidence="2 5" id="KW-0812">Transmembrane</keyword>
<comment type="subunit">
    <text evidence="5">Homoheptamer.</text>
</comment>
<keyword evidence="5" id="KW-0997">Cell inner membrane</keyword>
<keyword evidence="5" id="KW-0407">Ion channel</keyword>
<proteinExistence type="inferred from homology"/>
<dbReference type="Proteomes" id="UP001596364">
    <property type="component" value="Unassembled WGS sequence"/>
</dbReference>
<name>A0ABW1XN31_9ALTE</name>
<feature type="domain" description="Mechanosensitive ion channel MscS" evidence="6">
    <location>
        <begin position="92"/>
        <end position="158"/>
    </location>
</feature>